<evidence type="ECO:0000313" key="2">
    <source>
        <dbReference type="EMBL" id="PTW62126.1"/>
    </source>
</evidence>
<reference evidence="2 3" key="1">
    <citation type="submission" date="2018-04" db="EMBL/GenBank/DDBJ databases">
        <title>Genomic Encyclopedia of Archaeal and Bacterial Type Strains, Phase II (KMG-II): from individual species to whole genera.</title>
        <authorList>
            <person name="Goeker M."/>
        </authorList>
    </citation>
    <scope>NUCLEOTIDE SEQUENCE [LARGE SCALE GENOMIC DNA]</scope>
    <source>
        <strain evidence="2 3">DSM 23382</strain>
    </source>
</reference>
<name>A0A2T5VEH8_9HYPH</name>
<organism evidence="2 3">
    <name type="scientific">Breoghania corrubedonensis</name>
    <dbReference type="NCBI Taxonomy" id="665038"/>
    <lineage>
        <taxon>Bacteria</taxon>
        <taxon>Pseudomonadati</taxon>
        <taxon>Pseudomonadota</taxon>
        <taxon>Alphaproteobacteria</taxon>
        <taxon>Hyphomicrobiales</taxon>
        <taxon>Stappiaceae</taxon>
        <taxon>Breoghania</taxon>
    </lineage>
</organism>
<sequence>MGQGSAAIRLAALASWLAFPVYAWQGIGVRLTVRRLLPAPGEPSGRIAGEGTDLRLLVVGDSSAAGVGIDHIEEGLAAQVARILNERTGRAVSYRTAGFNSAISNEIRDHVMAHIEPRDWTHVIISIGTNDIKNFRTGKGWKKGFGGLLYALRARFPQAALYWPNIMPMDRVPALPPTLGRILERRAALINMIGNTLCAERGATAIPRMLDFGPDAFCEDGFHPSAAGMADWGEHVVDHMHLPEAP</sequence>
<dbReference type="SUPFAM" id="SSF52266">
    <property type="entry name" value="SGNH hydrolase"/>
    <property type="match status" value="1"/>
</dbReference>
<gene>
    <name evidence="2" type="ORF">C8N35_101161</name>
</gene>
<dbReference type="EMBL" id="QAYG01000001">
    <property type="protein sequence ID" value="PTW62126.1"/>
    <property type="molecule type" value="Genomic_DNA"/>
</dbReference>
<dbReference type="GO" id="GO:0016788">
    <property type="term" value="F:hydrolase activity, acting on ester bonds"/>
    <property type="evidence" value="ECO:0007669"/>
    <property type="project" value="UniProtKB-ARBA"/>
</dbReference>
<proteinExistence type="predicted"/>
<evidence type="ECO:0000313" key="3">
    <source>
        <dbReference type="Proteomes" id="UP000244081"/>
    </source>
</evidence>
<dbReference type="Gene3D" id="3.40.50.1110">
    <property type="entry name" value="SGNH hydrolase"/>
    <property type="match status" value="1"/>
</dbReference>
<comment type="caution">
    <text evidence="2">The sequence shown here is derived from an EMBL/GenBank/DDBJ whole genome shotgun (WGS) entry which is preliminary data.</text>
</comment>
<protein>
    <submittedName>
        <fullName evidence="2">Lysophospholipase L1-like esterase</fullName>
    </submittedName>
</protein>
<evidence type="ECO:0000259" key="1">
    <source>
        <dbReference type="Pfam" id="PF13472"/>
    </source>
</evidence>
<dbReference type="Proteomes" id="UP000244081">
    <property type="component" value="Unassembled WGS sequence"/>
</dbReference>
<dbReference type="RefSeq" id="WP_107987740.1">
    <property type="nucleotide sequence ID" value="NZ_QAYG01000001.1"/>
</dbReference>
<dbReference type="Pfam" id="PF13472">
    <property type="entry name" value="Lipase_GDSL_2"/>
    <property type="match status" value="1"/>
</dbReference>
<keyword evidence="3" id="KW-1185">Reference proteome</keyword>
<dbReference type="InterPro" id="IPR036514">
    <property type="entry name" value="SGNH_hydro_sf"/>
</dbReference>
<accession>A0A2T5VEH8</accession>
<feature type="domain" description="SGNH hydrolase-type esterase" evidence="1">
    <location>
        <begin position="58"/>
        <end position="230"/>
    </location>
</feature>
<dbReference type="OrthoDB" id="9804395at2"/>
<dbReference type="AlphaFoldDB" id="A0A2T5VEH8"/>
<dbReference type="InterPro" id="IPR013830">
    <property type="entry name" value="SGNH_hydro"/>
</dbReference>
<dbReference type="CDD" id="cd01836">
    <property type="entry name" value="FeeA_FeeB_like"/>
    <property type="match status" value="1"/>
</dbReference>